<dbReference type="EMBL" id="JARJCN010000015">
    <property type="protein sequence ID" value="KAJ7093842.1"/>
    <property type="molecule type" value="Genomic_DNA"/>
</dbReference>
<protein>
    <submittedName>
        <fullName evidence="2">Uncharacterized protein</fullName>
    </submittedName>
</protein>
<evidence type="ECO:0000313" key="2">
    <source>
        <dbReference type="EMBL" id="KAJ7093842.1"/>
    </source>
</evidence>
<organism evidence="2 3">
    <name type="scientific">Mycena belliarum</name>
    <dbReference type="NCBI Taxonomy" id="1033014"/>
    <lineage>
        <taxon>Eukaryota</taxon>
        <taxon>Fungi</taxon>
        <taxon>Dikarya</taxon>
        <taxon>Basidiomycota</taxon>
        <taxon>Agaricomycotina</taxon>
        <taxon>Agaricomycetes</taxon>
        <taxon>Agaricomycetidae</taxon>
        <taxon>Agaricales</taxon>
        <taxon>Marasmiineae</taxon>
        <taxon>Mycenaceae</taxon>
        <taxon>Mycena</taxon>
    </lineage>
</organism>
<name>A0AAD6U795_9AGAR</name>
<dbReference type="Proteomes" id="UP001222325">
    <property type="component" value="Unassembled WGS sequence"/>
</dbReference>
<feature type="region of interest" description="Disordered" evidence="1">
    <location>
        <begin position="1"/>
        <end position="20"/>
    </location>
</feature>
<evidence type="ECO:0000256" key="1">
    <source>
        <dbReference type="SAM" id="MobiDB-lite"/>
    </source>
</evidence>
<gene>
    <name evidence="2" type="ORF">B0H15DRAFT_143361</name>
</gene>
<dbReference type="AlphaFoldDB" id="A0AAD6U795"/>
<evidence type="ECO:0000313" key="3">
    <source>
        <dbReference type="Proteomes" id="UP001222325"/>
    </source>
</evidence>
<sequence>MAESSGPQPNARDPAPKTEIHNHITRQSTTLDLAPLLAAFDSFLLSTRQCVYPQLIVTCRGQKRAFSRVALKDMGHKRAMELFVTRFARAEDYAEMPPGTGWFATGRRRKDPGVECLATFCRTEPDSAGDAPVPLDASGWVDTIGNVRALDVVLTQRAV</sequence>
<keyword evidence="3" id="KW-1185">Reference proteome</keyword>
<accession>A0AAD6U795</accession>
<comment type="caution">
    <text evidence="2">The sequence shown here is derived from an EMBL/GenBank/DDBJ whole genome shotgun (WGS) entry which is preliminary data.</text>
</comment>
<reference evidence="2" key="1">
    <citation type="submission" date="2023-03" db="EMBL/GenBank/DDBJ databases">
        <title>Massive genome expansion in bonnet fungi (Mycena s.s.) driven by repeated elements and novel gene families across ecological guilds.</title>
        <authorList>
            <consortium name="Lawrence Berkeley National Laboratory"/>
            <person name="Harder C.B."/>
            <person name="Miyauchi S."/>
            <person name="Viragh M."/>
            <person name="Kuo A."/>
            <person name="Thoen E."/>
            <person name="Andreopoulos B."/>
            <person name="Lu D."/>
            <person name="Skrede I."/>
            <person name="Drula E."/>
            <person name="Henrissat B."/>
            <person name="Morin E."/>
            <person name="Kohler A."/>
            <person name="Barry K."/>
            <person name="LaButti K."/>
            <person name="Morin E."/>
            <person name="Salamov A."/>
            <person name="Lipzen A."/>
            <person name="Mereny Z."/>
            <person name="Hegedus B."/>
            <person name="Baldrian P."/>
            <person name="Stursova M."/>
            <person name="Weitz H."/>
            <person name="Taylor A."/>
            <person name="Grigoriev I.V."/>
            <person name="Nagy L.G."/>
            <person name="Martin F."/>
            <person name="Kauserud H."/>
        </authorList>
    </citation>
    <scope>NUCLEOTIDE SEQUENCE</scope>
    <source>
        <strain evidence="2">CBHHK173m</strain>
    </source>
</reference>
<proteinExistence type="predicted"/>